<dbReference type="Pfam" id="PF00550">
    <property type="entry name" value="PP-binding"/>
    <property type="match status" value="1"/>
</dbReference>
<dbReference type="Proteomes" id="UP000194151">
    <property type="component" value="Chromosome"/>
</dbReference>
<dbReference type="PROSITE" id="PS50075">
    <property type="entry name" value="CARRIER"/>
    <property type="match status" value="1"/>
</dbReference>
<evidence type="ECO:0000313" key="3">
    <source>
        <dbReference type="Proteomes" id="UP000194151"/>
    </source>
</evidence>
<accession>A0A1W6YJD1</accession>
<dbReference type="OrthoDB" id="3392378at2"/>
<dbReference type="SUPFAM" id="SSF47336">
    <property type="entry name" value="ACP-like"/>
    <property type="match status" value="1"/>
</dbReference>
<proteinExistence type="predicted"/>
<organism evidence="2 3">
    <name type="scientific">Bordetella genomosp. 8</name>
    <dbReference type="NCBI Taxonomy" id="1416806"/>
    <lineage>
        <taxon>Bacteria</taxon>
        <taxon>Pseudomonadati</taxon>
        <taxon>Pseudomonadota</taxon>
        <taxon>Betaproteobacteria</taxon>
        <taxon>Burkholderiales</taxon>
        <taxon>Alcaligenaceae</taxon>
        <taxon>Bordetella</taxon>
    </lineage>
</organism>
<sequence length="91" mass="10511">MQTREDIFSVLREALVELFEIPAERVVPQAHLYTDLEIDSIDAIDLLDHIKRVTGYKLAAENFRTVRTVQDVVDAVWDQQTQLQQQRESAA</sequence>
<dbReference type="InterPro" id="IPR009081">
    <property type="entry name" value="PP-bd_ACP"/>
</dbReference>
<protein>
    <submittedName>
        <fullName evidence="2">Acyl carrier protein</fullName>
    </submittedName>
</protein>
<keyword evidence="3" id="KW-1185">Reference proteome</keyword>
<dbReference type="EMBL" id="CP021108">
    <property type="protein sequence ID" value="ARP81172.1"/>
    <property type="molecule type" value="Genomic_DNA"/>
</dbReference>
<dbReference type="STRING" id="1416806.CAL12_10190"/>
<dbReference type="NCBIfam" id="NF003757">
    <property type="entry name" value="PRK05350.1"/>
    <property type="match status" value="1"/>
</dbReference>
<dbReference type="InterPro" id="IPR036736">
    <property type="entry name" value="ACP-like_sf"/>
</dbReference>
<dbReference type="AlphaFoldDB" id="A0A1W6YJD1"/>
<evidence type="ECO:0000259" key="1">
    <source>
        <dbReference type="PROSITE" id="PS50075"/>
    </source>
</evidence>
<dbReference type="RefSeq" id="WP_086064374.1">
    <property type="nucleotide sequence ID" value="NZ_CP021108.1"/>
</dbReference>
<name>A0A1W6YJD1_9BORD</name>
<feature type="domain" description="Carrier" evidence="1">
    <location>
        <begin position="5"/>
        <end position="80"/>
    </location>
</feature>
<gene>
    <name evidence="2" type="ORF">CAL12_10190</name>
</gene>
<evidence type="ECO:0000313" key="2">
    <source>
        <dbReference type="EMBL" id="ARP81172.1"/>
    </source>
</evidence>
<dbReference type="Gene3D" id="1.10.1200.10">
    <property type="entry name" value="ACP-like"/>
    <property type="match status" value="1"/>
</dbReference>
<dbReference type="KEGG" id="bgv:CAL12_10190"/>
<reference evidence="2 3" key="1">
    <citation type="submission" date="2017-05" db="EMBL/GenBank/DDBJ databases">
        <title>Complete and WGS of Bordetella genogroups.</title>
        <authorList>
            <person name="Spilker T."/>
            <person name="LiPuma J."/>
        </authorList>
    </citation>
    <scope>NUCLEOTIDE SEQUENCE [LARGE SCALE GENOMIC DNA]</scope>
    <source>
        <strain evidence="2 3">AU19157</strain>
    </source>
</reference>